<dbReference type="OrthoDB" id="9800276at2"/>
<gene>
    <name evidence="6" type="ORF">CRI94_08895</name>
</gene>
<reference evidence="6 7" key="1">
    <citation type="submission" date="2017-10" db="EMBL/GenBank/DDBJ databases">
        <title>Draft genome of Longibacter Salinarum.</title>
        <authorList>
            <person name="Goh K.M."/>
            <person name="Shamsir M.S."/>
            <person name="Lim S.W."/>
        </authorList>
    </citation>
    <scope>NUCLEOTIDE SEQUENCE [LARGE SCALE GENOMIC DNA]</scope>
    <source>
        <strain evidence="6 7">KCTC 52045</strain>
    </source>
</reference>
<dbReference type="AlphaFoldDB" id="A0A2A8CYH0"/>
<accession>A0A2A8CYH0</accession>
<evidence type="ECO:0000256" key="2">
    <source>
        <dbReference type="ARBA" id="ARBA00022676"/>
    </source>
</evidence>
<feature type="domain" description="Glycosyltransferase 2-like" evidence="5">
    <location>
        <begin position="73"/>
        <end position="179"/>
    </location>
</feature>
<feature type="transmembrane region" description="Helical" evidence="4">
    <location>
        <begin position="28"/>
        <end position="51"/>
    </location>
</feature>
<dbReference type="Gene3D" id="3.90.550.10">
    <property type="entry name" value="Spore Coat Polysaccharide Biosynthesis Protein SpsA, Chain A"/>
    <property type="match status" value="1"/>
</dbReference>
<keyword evidence="4" id="KW-1133">Transmembrane helix</keyword>
<protein>
    <recommendedName>
        <fullName evidence="5">Glycosyltransferase 2-like domain-containing protein</fullName>
    </recommendedName>
</protein>
<evidence type="ECO:0000256" key="3">
    <source>
        <dbReference type="ARBA" id="ARBA00022679"/>
    </source>
</evidence>
<keyword evidence="4" id="KW-0812">Transmembrane</keyword>
<evidence type="ECO:0000256" key="4">
    <source>
        <dbReference type="SAM" id="Phobius"/>
    </source>
</evidence>
<feature type="transmembrane region" description="Helical" evidence="4">
    <location>
        <begin position="321"/>
        <end position="344"/>
    </location>
</feature>
<dbReference type="SUPFAM" id="SSF53448">
    <property type="entry name" value="Nucleotide-diphospho-sugar transferases"/>
    <property type="match status" value="1"/>
</dbReference>
<keyword evidence="7" id="KW-1185">Reference proteome</keyword>
<dbReference type="EMBL" id="PDEQ01000004">
    <property type="protein sequence ID" value="PEN13428.1"/>
    <property type="molecule type" value="Genomic_DNA"/>
</dbReference>
<dbReference type="InterPro" id="IPR029044">
    <property type="entry name" value="Nucleotide-diphossugar_trans"/>
</dbReference>
<name>A0A2A8CYH0_9BACT</name>
<keyword evidence="3" id="KW-0808">Transferase</keyword>
<keyword evidence="2" id="KW-0328">Glycosyltransferase</keyword>
<dbReference type="InterPro" id="IPR001173">
    <property type="entry name" value="Glyco_trans_2-like"/>
</dbReference>
<organism evidence="6 7">
    <name type="scientific">Longibacter salinarum</name>
    <dbReference type="NCBI Taxonomy" id="1850348"/>
    <lineage>
        <taxon>Bacteria</taxon>
        <taxon>Pseudomonadati</taxon>
        <taxon>Rhodothermota</taxon>
        <taxon>Rhodothermia</taxon>
        <taxon>Rhodothermales</taxon>
        <taxon>Salisaetaceae</taxon>
        <taxon>Longibacter</taxon>
    </lineage>
</organism>
<dbReference type="GO" id="GO:0016757">
    <property type="term" value="F:glycosyltransferase activity"/>
    <property type="evidence" value="ECO:0007669"/>
    <property type="project" value="UniProtKB-KW"/>
</dbReference>
<comment type="similarity">
    <text evidence="1">Belongs to the glycosyltransferase 2 family.</text>
</comment>
<feature type="transmembrane region" description="Helical" evidence="4">
    <location>
        <begin position="364"/>
        <end position="384"/>
    </location>
</feature>
<proteinExistence type="inferred from homology"/>
<dbReference type="Pfam" id="PF00535">
    <property type="entry name" value="Glycos_transf_2"/>
    <property type="match status" value="1"/>
</dbReference>
<evidence type="ECO:0000256" key="1">
    <source>
        <dbReference type="ARBA" id="ARBA00006739"/>
    </source>
</evidence>
<comment type="caution">
    <text evidence="6">The sequence shown here is derived from an EMBL/GenBank/DDBJ whole genome shotgun (WGS) entry which is preliminary data.</text>
</comment>
<evidence type="ECO:0000313" key="7">
    <source>
        <dbReference type="Proteomes" id="UP000220102"/>
    </source>
</evidence>
<dbReference type="Proteomes" id="UP000220102">
    <property type="component" value="Unassembled WGS sequence"/>
</dbReference>
<dbReference type="PANTHER" id="PTHR43630:SF1">
    <property type="entry name" value="POLY-BETA-1,6-N-ACETYL-D-GLUCOSAMINE SYNTHASE"/>
    <property type="match status" value="1"/>
</dbReference>
<evidence type="ECO:0000259" key="5">
    <source>
        <dbReference type="Pfam" id="PF00535"/>
    </source>
</evidence>
<evidence type="ECO:0000313" key="6">
    <source>
        <dbReference type="EMBL" id="PEN13428.1"/>
    </source>
</evidence>
<sequence>MAIQGLDSLWQDGYPVYHARFFHRPPRVVTLFFVVAFLIQCLYAGILVVGLRRAGQQDPVPEGVNPDDLPSLSIVVAAHNEADTIPPLLRALASQTHPNLDIILVNDASTDETGRILTDWADDHASARVIERRGSAAPNKKKAIAEGVAAARHDIIAQTDADCVPPTVWSERLAASHAQCDRPVLLIGYSPVEPETGLLNRWSRYETWQTGAFTAAAAAIGHPYMAVGRNLSAAKQVYLDVDNDIAGDDLLSGDDDLFVQAARRTGSATIRPLVDPSTFVPTRGADSWLSWLQQKRRHVSAGRAYAPSTAAVLTLYHSSHVLLWLAPILLGSLGVGLLAARLLFHSLVIGEATRTLGEDDLAAFFPIGEVLTALYHVLVVPFGLMSPPDTWKS</sequence>
<keyword evidence="4" id="KW-0472">Membrane</keyword>
<dbReference type="PANTHER" id="PTHR43630">
    <property type="entry name" value="POLY-BETA-1,6-N-ACETYL-D-GLUCOSAMINE SYNTHASE"/>
    <property type="match status" value="1"/>
</dbReference>